<dbReference type="Proteomes" id="UP001159427">
    <property type="component" value="Unassembled WGS sequence"/>
</dbReference>
<reference evidence="4 5" key="1">
    <citation type="submission" date="2022-05" db="EMBL/GenBank/DDBJ databases">
        <authorList>
            <consortium name="Genoscope - CEA"/>
            <person name="William W."/>
        </authorList>
    </citation>
    <scope>NUCLEOTIDE SEQUENCE [LARGE SCALE GENOMIC DNA]</scope>
</reference>
<evidence type="ECO:0000313" key="4">
    <source>
        <dbReference type="EMBL" id="CAH3028777.1"/>
    </source>
</evidence>
<sequence length="220" mass="23714">MKEGNLFVWCLLFLSAVSSTAFAKNSNTCLQGSPGLPGRNGVNGHNGLPGRDGRDGAKGEKGVAGTPGSRGEKGEMGASGTDTDHRNRKQCAWKSGNSRDIGLIKDCQFAKIKDDTALRVVYQGNLYLGGCGGCCKRWFITFNGAECSGPMPIDAVLWIRNKDEDNYRPGFIEGYCNNIHKGKIRVGINIGNCVGYGNSNGYTGWNSVSRLIIEEVPRSR</sequence>
<organism evidence="4 5">
    <name type="scientific">Porites evermanni</name>
    <dbReference type="NCBI Taxonomy" id="104178"/>
    <lineage>
        <taxon>Eukaryota</taxon>
        <taxon>Metazoa</taxon>
        <taxon>Cnidaria</taxon>
        <taxon>Anthozoa</taxon>
        <taxon>Hexacorallia</taxon>
        <taxon>Scleractinia</taxon>
        <taxon>Fungiina</taxon>
        <taxon>Poritidae</taxon>
        <taxon>Porites</taxon>
    </lineage>
</organism>
<dbReference type="EMBL" id="CALNXI010000533">
    <property type="protein sequence ID" value="CAH3028777.1"/>
    <property type="molecule type" value="Genomic_DNA"/>
</dbReference>
<evidence type="ECO:0000259" key="3">
    <source>
        <dbReference type="Pfam" id="PF25815"/>
    </source>
</evidence>
<proteinExistence type="predicted"/>
<feature type="chain" id="PRO_5045081784" description="CTHRC1 C-terminal domain-containing protein" evidence="2">
    <location>
        <begin position="24"/>
        <end position="220"/>
    </location>
</feature>
<protein>
    <recommendedName>
        <fullName evidence="3">CTHRC1 C-terminal domain-containing protein</fullName>
    </recommendedName>
</protein>
<dbReference type="InterPro" id="IPR057873">
    <property type="entry name" value="CTHRC1_C"/>
</dbReference>
<comment type="caution">
    <text evidence="4">The sequence shown here is derived from an EMBL/GenBank/DDBJ whole genome shotgun (WGS) entry which is preliminary data.</text>
</comment>
<accession>A0ABN8MHM8</accession>
<name>A0ABN8MHM8_9CNID</name>
<feature type="compositionally biased region" description="Basic and acidic residues" evidence="1">
    <location>
        <begin position="51"/>
        <end position="61"/>
    </location>
</feature>
<dbReference type="Pfam" id="PF01391">
    <property type="entry name" value="Collagen"/>
    <property type="match status" value="1"/>
</dbReference>
<feature type="domain" description="CTHRC1 C-terminal" evidence="3">
    <location>
        <begin position="86"/>
        <end position="213"/>
    </location>
</feature>
<feature type="signal peptide" evidence="2">
    <location>
        <begin position="1"/>
        <end position="23"/>
    </location>
</feature>
<dbReference type="Pfam" id="PF25815">
    <property type="entry name" value="CTHRC1_C"/>
    <property type="match status" value="1"/>
</dbReference>
<gene>
    <name evidence="4" type="ORF">PEVE_00034862</name>
</gene>
<evidence type="ECO:0000256" key="1">
    <source>
        <dbReference type="SAM" id="MobiDB-lite"/>
    </source>
</evidence>
<evidence type="ECO:0000313" key="5">
    <source>
        <dbReference type="Proteomes" id="UP001159427"/>
    </source>
</evidence>
<dbReference type="InterPro" id="IPR008160">
    <property type="entry name" value="Collagen"/>
</dbReference>
<feature type="region of interest" description="Disordered" evidence="1">
    <location>
        <begin position="33"/>
        <end position="90"/>
    </location>
</feature>
<keyword evidence="5" id="KW-1185">Reference proteome</keyword>
<keyword evidence="2" id="KW-0732">Signal</keyword>
<evidence type="ECO:0000256" key="2">
    <source>
        <dbReference type="SAM" id="SignalP"/>
    </source>
</evidence>